<name>A0A6A6IHD9_9PLEO</name>
<protein>
    <submittedName>
        <fullName evidence="2">Uncharacterized protein</fullName>
    </submittedName>
</protein>
<dbReference type="AlphaFoldDB" id="A0A6A6IHD9"/>
<dbReference type="RefSeq" id="XP_033683947.1">
    <property type="nucleotide sequence ID" value="XM_033821894.1"/>
</dbReference>
<gene>
    <name evidence="2" type="ORF">BU26DRAFT_309095</name>
</gene>
<dbReference type="GeneID" id="54575224"/>
<evidence type="ECO:0000256" key="1">
    <source>
        <dbReference type="SAM" id="MobiDB-lite"/>
    </source>
</evidence>
<accession>A0A6A6IHD9</accession>
<dbReference type="EMBL" id="ML987195">
    <property type="protein sequence ID" value="KAF2248943.1"/>
    <property type="molecule type" value="Genomic_DNA"/>
</dbReference>
<keyword evidence="3" id="KW-1185">Reference proteome</keyword>
<dbReference type="Proteomes" id="UP000800094">
    <property type="component" value="Unassembled WGS sequence"/>
</dbReference>
<evidence type="ECO:0000313" key="3">
    <source>
        <dbReference type="Proteomes" id="UP000800094"/>
    </source>
</evidence>
<reference evidence="2" key="1">
    <citation type="journal article" date="2020" name="Stud. Mycol.">
        <title>101 Dothideomycetes genomes: a test case for predicting lifestyles and emergence of pathogens.</title>
        <authorList>
            <person name="Haridas S."/>
            <person name="Albert R."/>
            <person name="Binder M."/>
            <person name="Bloem J."/>
            <person name="Labutti K."/>
            <person name="Salamov A."/>
            <person name="Andreopoulos B."/>
            <person name="Baker S."/>
            <person name="Barry K."/>
            <person name="Bills G."/>
            <person name="Bluhm B."/>
            <person name="Cannon C."/>
            <person name="Castanera R."/>
            <person name="Culley D."/>
            <person name="Daum C."/>
            <person name="Ezra D."/>
            <person name="Gonzalez J."/>
            <person name="Henrissat B."/>
            <person name="Kuo A."/>
            <person name="Liang C."/>
            <person name="Lipzen A."/>
            <person name="Lutzoni F."/>
            <person name="Magnuson J."/>
            <person name="Mondo S."/>
            <person name="Nolan M."/>
            <person name="Ohm R."/>
            <person name="Pangilinan J."/>
            <person name="Park H.-J."/>
            <person name="Ramirez L."/>
            <person name="Alfaro M."/>
            <person name="Sun H."/>
            <person name="Tritt A."/>
            <person name="Yoshinaga Y."/>
            <person name="Zwiers L.-H."/>
            <person name="Turgeon B."/>
            <person name="Goodwin S."/>
            <person name="Spatafora J."/>
            <person name="Crous P."/>
            <person name="Grigoriev I."/>
        </authorList>
    </citation>
    <scope>NUCLEOTIDE SEQUENCE</scope>
    <source>
        <strain evidence="2">CBS 122368</strain>
    </source>
</reference>
<proteinExistence type="predicted"/>
<sequence length="175" mass="19128">MRRWRRLGKHAFLPSANCCRRARAPSPLLCGALRQCGKGSARPAGRRRHRLLDAATAEGACESAPCATKPLAGVARQRAYRRRILHQKLSRRSSDGVSPCSPLAVWVEPPPRMAVDQGEGMLSRPAPRRDHRAPHVTQGAMQSFPPKHRVTGVESKPISTAQRAGSAPAGLPRWE</sequence>
<feature type="region of interest" description="Disordered" evidence="1">
    <location>
        <begin position="115"/>
        <end position="175"/>
    </location>
</feature>
<evidence type="ECO:0000313" key="2">
    <source>
        <dbReference type="EMBL" id="KAF2248943.1"/>
    </source>
</evidence>
<organism evidence="2 3">
    <name type="scientific">Trematosphaeria pertusa</name>
    <dbReference type="NCBI Taxonomy" id="390896"/>
    <lineage>
        <taxon>Eukaryota</taxon>
        <taxon>Fungi</taxon>
        <taxon>Dikarya</taxon>
        <taxon>Ascomycota</taxon>
        <taxon>Pezizomycotina</taxon>
        <taxon>Dothideomycetes</taxon>
        <taxon>Pleosporomycetidae</taxon>
        <taxon>Pleosporales</taxon>
        <taxon>Massarineae</taxon>
        <taxon>Trematosphaeriaceae</taxon>
        <taxon>Trematosphaeria</taxon>
    </lineage>
</organism>